<keyword evidence="3" id="KW-1185">Reference proteome</keyword>
<feature type="transmembrane region" description="Helical" evidence="1">
    <location>
        <begin position="5"/>
        <end position="25"/>
    </location>
</feature>
<feature type="transmembrane region" description="Helical" evidence="1">
    <location>
        <begin position="45"/>
        <end position="64"/>
    </location>
</feature>
<keyword evidence="1" id="KW-0812">Transmembrane</keyword>
<dbReference type="RefSeq" id="WP_071310287.1">
    <property type="nucleotide sequence ID" value="NZ_MLQR01000032.1"/>
</dbReference>
<gene>
    <name evidence="2" type="ORF">BKP37_14265</name>
</gene>
<evidence type="ECO:0000313" key="3">
    <source>
        <dbReference type="Proteomes" id="UP000179524"/>
    </source>
</evidence>
<dbReference type="EMBL" id="MLQR01000032">
    <property type="protein sequence ID" value="OIJ12241.1"/>
    <property type="molecule type" value="Genomic_DNA"/>
</dbReference>
<reference evidence="2 3" key="1">
    <citation type="submission" date="2016-10" db="EMBL/GenBank/DDBJ databases">
        <title>Draft genome sequences of four alkaliphilic bacteria belonging to the Anaerobacillus genus.</title>
        <authorList>
            <person name="Bassil N.M."/>
            <person name="Lloyd J.R."/>
        </authorList>
    </citation>
    <scope>NUCLEOTIDE SEQUENCE [LARGE SCALE GENOMIC DNA]</scope>
    <source>
        <strain evidence="2 3">DSM 18345</strain>
    </source>
</reference>
<evidence type="ECO:0000256" key="1">
    <source>
        <dbReference type="SAM" id="Phobius"/>
    </source>
</evidence>
<dbReference type="Proteomes" id="UP000179524">
    <property type="component" value="Unassembled WGS sequence"/>
</dbReference>
<dbReference type="OrthoDB" id="2926198at2"/>
<keyword evidence="1" id="KW-1133">Transmembrane helix</keyword>
<keyword evidence="1" id="KW-0472">Membrane</keyword>
<comment type="caution">
    <text evidence="2">The sequence shown here is derived from an EMBL/GenBank/DDBJ whole genome shotgun (WGS) entry which is preliminary data.</text>
</comment>
<protein>
    <submittedName>
        <fullName evidence="2">Uncharacterized protein</fullName>
    </submittedName>
</protein>
<dbReference type="AlphaFoldDB" id="A0A1S2LIK7"/>
<accession>A0A1S2LIK7</accession>
<name>A0A1S2LIK7_9BACI</name>
<evidence type="ECO:0000313" key="2">
    <source>
        <dbReference type="EMBL" id="OIJ12241.1"/>
    </source>
</evidence>
<sequence length="81" mass="9422">MVTFIYILVFTALILLLSFLDMLVYKEPFIQSLLTIYTFEFGTRRMIVVVPAILGLLVSMLTDYRLHKQNNKKHQGVQKEG</sequence>
<organism evidence="2 3">
    <name type="scientific">Anaerobacillus alkalilacustris</name>
    <dbReference type="NCBI Taxonomy" id="393763"/>
    <lineage>
        <taxon>Bacteria</taxon>
        <taxon>Bacillati</taxon>
        <taxon>Bacillota</taxon>
        <taxon>Bacilli</taxon>
        <taxon>Bacillales</taxon>
        <taxon>Bacillaceae</taxon>
        <taxon>Anaerobacillus</taxon>
    </lineage>
</organism>
<proteinExistence type="predicted"/>